<keyword evidence="6 13" id="KW-0479">Metal-binding</keyword>
<dbReference type="AlphaFoldDB" id="A0A8K0DDC0"/>
<keyword evidence="8" id="KW-0492">Microsome</keyword>
<organism evidence="16 17">
    <name type="scientific">Ignelater luminosus</name>
    <name type="common">Cucubano</name>
    <name type="synonym">Pyrophorus luminosus</name>
    <dbReference type="NCBI Taxonomy" id="2038154"/>
    <lineage>
        <taxon>Eukaryota</taxon>
        <taxon>Metazoa</taxon>
        <taxon>Ecdysozoa</taxon>
        <taxon>Arthropoda</taxon>
        <taxon>Hexapoda</taxon>
        <taxon>Insecta</taxon>
        <taxon>Pterygota</taxon>
        <taxon>Neoptera</taxon>
        <taxon>Endopterygota</taxon>
        <taxon>Coleoptera</taxon>
        <taxon>Polyphaga</taxon>
        <taxon>Elateriformia</taxon>
        <taxon>Elateroidea</taxon>
        <taxon>Elateridae</taxon>
        <taxon>Agrypninae</taxon>
        <taxon>Pyrophorini</taxon>
        <taxon>Ignelater</taxon>
    </lineage>
</organism>
<evidence type="ECO:0000256" key="14">
    <source>
        <dbReference type="RuleBase" id="RU000461"/>
    </source>
</evidence>
<dbReference type="PRINTS" id="PR00463">
    <property type="entry name" value="EP450I"/>
</dbReference>
<keyword evidence="7" id="KW-0256">Endoplasmic reticulum</keyword>
<dbReference type="InterPro" id="IPR050476">
    <property type="entry name" value="Insect_CytP450_Detox"/>
</dbReference>
<feature type="binding site" description="axial binding residue" evidence="13">
    <location>
        <position position="467"/>
    </location>
    <ligand>
        <name>heme</name>
        <dbReference type="ChEBI" id="CHEBI:30413"/>
    </ligand>
    <ligandPart>
        <name>Fe</name>
        <dbReference type="ChEBI" id="CHEBI:18248"/>
    </ligandPart>
</feature>
<protein>
    <recommendedName>
        <fullName evidence="18">Cytochrome P450</fullName>
    </recommendedName>
</protein>
<comment type="subcellular location">
    <subcellularLocation>
        <location evidence="3">Endoplasmic reticulum membrane</location>
        <topology evidence="3">Peripheral membrane protein</topology>
    </subcellularLocation>
    <subcellularLocation>
        <location evidence="2">Microsome membrane</location>
        <topology evidence="2">Peripheral membrane protein</topology>
    </subcellularLocation>
</comment>
<keyword evidence="15" id="KW-1133">Transmembrane helix</keyword>
<feature type="transmembrane region" description="Helical" evidence="15">
    <location>
        <begin position="12"/>
        <end position="27"/>
    </location>
</feature>
<accession>A0A8K0DDC0</accession>
<dbReference type="FunFam" id="1.10.630.10:FF:000042">
    <property type="entry name" value="Cytochrome P450"/>
    <property type="match status" value="1"/>
</dbReference>
<dbReference type="PANTHER" id="PTHR24292">
    <property type="entry name" value="CYTOCHROME P450"/>
    <property type="match status" value="1"/>
</dbReference>
<dbReference type="Proteomes" id="UP000801492">
    <property type="component" value="Unassembled WGS sequence"/>
</dbReference>
<proteinExistence type="inferred from homology"/>
<evidence type="ECO:0000256" key="15">
    <source>
        <dbReference type="SAM" id="Phobius"/>
    </source>
</evidence>
<keyword evidence="17" id="KW-1185">Reference proteome</keyword>
<evidence type="ECO:0000313" key="17">
    <source>
        <dbReference type="Proteomes" id="UP000801492"/>
    </source>
</evidence>
<dbReference type="PRINTS" id="PR00385">
    <property type="entry name" value="P450"/>
</dbReference>
<dbReference type="GO" id="GO:0005506">
    <property type="term" value="F:iron ion binding"/>
    <property type="evidence" value="ECO:0007669"/>
    <property type="project" value="InterPro"/>
</dbReference>
<dbReference type="GO" id="GO:0016705">
    <property type="term" value="F:oxidoreductase activity, acting on paired donors, with incorporation or reduction of molecular oxygen"/>
    <property type="evidence" value="ECO:0007669"/>
    <property type="project" value="InterPro"/>
</dbReference>
<dbReference type="InterPro" id="IPR002401">
    <property type="entry name" value="Cyt_P450_E_grp-I"/>
</dbReference>
<comment type="cofactor">
    <cofactor evidence="1 13">
        <name>heme</name>
        <dbReference type="ChEBI" id="CHEBI:30413"/>
    </cofactor>
</comment>
<dbReference type="InterPro" id="IPR001128">
    <property type="entry name" value="Cyt_P450"/>
</dbReference>
<comment type="caution">
    <text evidence="16">The sequence shown here is derived from an EMBL/GenBank/DDBJ whole genome shotgun (WGS) entry which is preliminary data.</text>
</comment>
<evidence type="ECO:0000256" key="13">
    <source>
        <dbReference type="PIRSR" id="PIRSR602401-1"/>
    </source>
</evidence>
<dbReference type="PROSITE" id="PS00086">
    <property type="entry name" value="CYTOCHROME_P450"/>
    <property type="match status" value="1"/>
</dbReference>
<keyword evidence="5 13" id="KW-0349">Heme</keyword>
<keyword evidence="12 15" id="KW-0472">Membrane</keyword>
<evidence type="ECO:0000256" key="1">
    <source>
        <dbReference type="ARBA" id="ARBA00001971"/>
    </source>
</evidence>
<evidence type="ECO:0000256" key="2">
    <source>
        <dbReference type="ARBA" id="ARBA00004174"/>
    </source>
</evidence>
<gene>
    <name evidence="16" type="ORF">ILUMI_05233</name>
</gene>
<dbReference type="CDD" id="cd11056">
    <property type="entry name" value="CYP6-like"/>
    <property type="match status" value="1"/>
</dbReference>
<keyword evidence="15" id="KW-0812">Transmembrane</keyword>
<dbReference type="Gene3D" id="1.10.630.10">
    <property type="entry name" value="Cytochrome P450"/>
    <property type="match status" value="1"/>
</dbReference>
<keyword evidence="9 14" id="KW-0560">Oxidoreductase</keyword>
<evidence type="ECO:0000313" key="16">
    <source>
        <dbReference type="EMBL" id="KAF2900952.1"/>
    </source>
</evidence>
<dbReference type="InterPro" id="IPR017972">
    <property type="entry name" value="Cyt_P450_CS"/>
</dbReference>
<evidence type="ECO:0000256" key="4">
    <source>
        <dbReference type="ARBA" id="ARBA00010617"/>
    </source>
</evidence>
<evidence type="ECO:0000256" key="5">
    <source>
        <dbReference type="ARBA" id="ARBA00022617"/>
    </source>
</evidence>
<evidence type="ECO:0000256" key="7">
    <source>
        <dbReference type="ARBA" id="ARBA00022824"/>
    </source>
</evidence>
<name>A0A8K0DDC0_IGNLU</name>
<evidence type="ECO:0000256" key="11">
    <source>
        <dbReference type="ARBA" id="ARBA00023033"/>
    </source>
</evidence>
<dbReference type="GO" id="GO:0005789">
    <property type="term" value="C:endoplasmic reticulum membrane"/>
    <property type="evidence" value="ECO:0007669"/>
    <property type="project" value="UniProtKB-SubCell"/>
</dbReference>
<evidence type="ECO:0000256" key="10">
    <source>
        <dbReference type="ARBA" id="ARBA00023004"/>
    </source>
</evidence>
<dbReference type="EMBL" id="VTPC01001932">
    <property type="protein sequence ID" value="KAF2900952.1"/>
    <property type="molecule type" value="Genomic_DNA"/>
</dbReference>
<dbReference type="SUPFAM" id="SSF48264">
    <property type="entry name" value="Cytochrome P450"/>
    <property type="match status" value="1"/>
</dbReference>
<evidence type="ECO:0000256" key="3">
    <source>
        <dbReference type="ARBA" id="ARBA00004406"/>
    </source>
</evidence>
<dbReference type="GO" id="GO:0004497">
    <property type="term" value="F:monooxygenase activity"/>
    <property type="evidence" value="ECO:0007669"/>
    <property type="project" value="UniProtKB-KW"/>
</dbReference>
<keyword evidence="11 14" id="KW-0503">Monooxygenase</keyword>
<evidence type="ECO:0000256" key="6">
    <source>
        <dbReference type="ARBA" id="ARBA00022723"/>
    </source>
</evidence>
<dbReference type="OrthoDB" id="2789670at2759"/>
<reference evidence="16" key="1">
    <citation type="submission" date="2019-08" db="EMBL/GenBank/DDBJ databases">
        <title>The genome of the North American firefly Photinus pyralis.</title>
        <authorList>
            <consortium name="Photinus pyralis genome working group"/>
            <person name="Fallon T.R."/>
            <person name="Sander Lower S.E."/>
            <person name="Weng J.-K."/>
        </authorList>
    </citation>
    <scope>NUCLEOTIDE SEQUENCE</scope>
    <source>
        <strain evidence="16">TRF0915ILg1</strain>
        <tissue evidence="16">Whole body</tissue>
    </source>
</reference>
<keyword evidence="10 13" id="KW-0408">Iron</keyword>
<evidence type="ECO:0000256" key="8">
    <source>
        <dbReference type="ARBA" id="ARBA00022848"/>
    </source>
</evidence>
<evidence type="ECO:0000256" key="9">
    <source>
        <dbReference type="ARBA" id="ARBA00023002"/>
    </source>
</evidence>
<comment type="similarity">
    <text evidence="4 14">Belongs to the cytochrome P450 family.</text>
</comment>
<dbReference type="GO" id="GO:0020037">
    <property type="term" value="F:heme binding"/>
    <property type="evidence" value="ECO:0007669"/>
    <property type="project" value="InterPro"/>
</dbReference>
<sequence>MSVLTGDLLKDILAISITLILIIYVFLKRRFTYWANKGVECLPPTIPFGNAKDLLFRRSTFGELFKEAYKKFKSEGLKCFGFYLLYNPVFVIIDPELIKTVMTKDFQHFTDHGVFVDEEREPLTGHLFALEGLKWKNLRAKLTPTFTSGKMKMMFYTLVDCSKGLIEVVDNTINAGKALDIKDVVARYTTDVIGTCAFGLDCNSLKNPDSEFRKYGKTIFETSVKQLIARTLATTCPTLLRVFNLTFLNRESSEFFLKIIKETVNYRENNNISRKDFMHLLIQLKNNVKVKDEEHVESLIQLDESTEVGKSLTINQLSAQAFVFFFAGFETSSTALTFCLYELVANREIQEKLRNEINTVLGKHNGEITYDGIMEMTYMDKCIQETLRKYPPIPLIFRKCTRMYKVPDSGIIVDKGIRTFIPIYDIQHDPEYYPDPEKFDPERFSAENKADRHPFVWLPFGEGPRACIGLRFGLMQTKAALTCLLKNYKFTLNSKTHVPLKMSPKSAVLAAEGDIWLNAEKI</sequence>
<dbReference type="PANTHER" id="PTHR24292:SF100">
    <property type="entry name" value="CYTOCHROME P450 6A16, ISOFORM B-RELATED"/>
    <property type="match status" value="1"/>
</dbReference>
<evidence type="ECO:0008006" key="18">
    <source>
        <dbReference type="Google" id="ProtNLM"/>
    </source>
</evidence>
<dbReference type="Pfam" id="PF00067">
    <property type="entry name" value="p450"/>
    <property type="match status" value="1"/>
</dbReference>
<evidence type="ECO:0000256" key="12">
    <source>
        <dbReference type="ARBA" id="ARBA00023136"/>
    </source>
</evidence>
<dbReference type="InterPro" id="IPR036396">
    <property type="entry name" value="Cyt_P450_sf"/>
</dbReference>